<name>A0ABS9BVX2_9BACT</name>
<proteinExistence type="predicted"/>
<dbReference type="Gene3D" id="3.30.300.280">
    <property type="entry name" value="S-adenosylmethionine synthetase, C-terminal domain"/>
    <property type="match status" value="2"/>
</dbReference>
<dbReference type="Gene3D" id="3.30.300.10">
    <property type="match status" value="1"/>
</dbReference>
<protein>
    <submittedName>
        <fullName evidence="1">Methionine adenosyltransferase</fullName>
    </submittedName>
</protein>
<dbReference type="PANTHER" id="PTHR36697">
    <property type="entry name" value="S-ADENOSYLMETHIONINE SYNTHASE"/>
    <property type="match status" value="1"/>
</dbReference>
<organism evidence="1 2">
    <name type="scientific">Mariniradius sediminis</name>
    <dbReference type="NCBI Taxonomy" id="2909237"/>
    <lineage>
        <taxon>Bacteria</taxon>
        <taxon>Pseudomonadati</taxon>
        <taxon>Bacteroidota</taxon>
        <taxon>Cytophagia</taxon>
        <taxon>Cytophagales</taxon>
        <taxon>Cyclobacteriaceae</taxon>
        <taxon>Mariniradius</taxon>
    </lineage>
</organism>
<dbReference type="RefSeq" id="WP_234861556.1">
    <property type="nucleotide sequence ID" value="NZ_JAKEVZ010000007.1"/>
</dbReference>
<dbReference type="PANTHER" id="PTHR36697:SF1">
    <property type="entry name" value="S-ADENOSYLMETHIONINE SYNTHASE"/>
    <property type="match status" value="1"/>
</dbReference>
<evidence type="ECO:0000313" key="2">
    <source>
        <dbReference type="Proteomes" id="UP001201449"/>
    </source>
</evidence>
<dbReference type="InterPro" id="IPR027790">
    <property type="entry name" value="AdoMet_synthase_2_family"/>
</dbReference>
<keyword evidence="2" id="KW-1185">Reference proteome</keyword>
<dbReference type="EMBL" id="JAKEVZ010000007">
    <property type="protein sequence ID" value="MCF1751587.1"/>
    <property type="molecule type" value="Genomic_DNA"/>
</dbReference>
<sequence length="386" mass="42391">MKSAIEIQDLAPYPSQEMAERKGLGHPDTLCDDVVESVSKALSTYYLEHFGSVFHYNVDKALLVGGASAPKYKGGKILEPIELFLAGRATSLVNGEKIPVDELAVAAAKKCISSHLRFLDVEKDIRIIPKIRPGSSELVALFKRFGSGEIPLANDTSFGVGYYPFSDLEKKVLEIELFLNSPETKSLFPYIGEDIKVMGVRHQGEAQFTVAVAMVDRFIADIGDYVEKINSIRSSVAGRFGLDPAQVFVNTADNYPQENIYLTVSGTSAENGDDGQVGRGNRVNGLITPFRPMSLEASAGKNPISHVGKIYNHFAFELARELVAQGFGDAAEVFLVSQIGKPITQPQSIQIKLQNRSAFRSKIEAFVMDYLGLLPHFWKRIVLADK</sequence>
<evidence type="ECO:0000313" key="1">
    <source>
        <dbReference type="EMBL" id="MCF1751587.1"/>
    </source>
</evidence>
<dbReference type="InterPro" id="IPR042544">
    <property type="entry name" value="AdoMet_synthase_3"/>
</dbReference>
<reference evidence="1 2" key="1">
    <citation type="submission" date="2022-01" db="EMBL/GenBank/DDBJ databases">
        <title>Mariniradius saccharolyticus sp. nov., isolated from sediment of a river.</title>
        <authorList>
            <person name="Liu H."/>
        </authorList>
    </citation>
    <scope>NUCLEOTIDE SEQUENCE [LARGE SCALE GENOMIC DNA]</scope>
    <source>
        <strain evidence="1 2">RY-2</strain>
    </source>
</reference>
<dbReference type="Pfam" id="PF01941">
    <property type="entry name" value="AdoMet_Synthase"/>
    <property type="match status" value="1"/>
</dbReference>
<gene>
    <name evidence="1" type="ORF">L0U89_10940</name>
</gene>
<dbReference type="Proteomes" id="UP001201449">
    <property type="component" value="Unassembled WGS sequence"/>
</dbReference>
<comment type="caution">
    <text evidence="1">The sequence shown here is derived from an EMBL/GenBank/DDBJ whole genome shotgun (WGS) entry which is preliminary data.</text>
</comment>
<accession>A0ABS9BVX2</accession>
<dbReference type="NCBIfam" id="NF003366">
    <property type="entry name" value="PRK04439.1-5"/>
    <property type="match status" value="1"/>
</dbReference>